<comment type="caution">
    <text evidence="6">The sequence shown here is derived from an EMBL/GenBank/DDBJ whole genome shotgun (WGS) entry which is preliminary data.</text>
</comment>
<dbReference type="InterPro" id="IPR006059">
    <property type="entry name" value="SBP"/>
</dbReference>
<feature type="chain" id="PRO_5046004785" evidence="5">
    <location>
        <begin position="22"/>
        <end position="425"/>
    </location>
</feature>
<reference evidence="6 7" key="1">
    <citation type="submission" date="2024-09" db="EMBL/GenBank/DDBJ databases">
        <authorList>
            <person name="Sun Q."/>
            <person name="Mori K."/>
        </authorList>
    </citation>
    <scope>NUCLEOTIDE SEQUENCE [LARGE SCALE GENOMIC DNA]</scope>
    <source>
        <strain evidence="6 7">CCM 3426</strain>
    </source>
</reference>
<evidence type="ECO:0000256" key="1">
    <source>
        <dbReference type="ARBA" id="ARBA00008520"/>
    </source>
</evidence>
<keyword evidence="7" id="KW-1185">Reference proteome</keyword>
<feature type="compositionally biased region" description="Gly residues" evidence="4">
    <location>
        <begin position="24"/>
        <end position="37"/>
    </location>
</feature>
<evidence type="ECO:0000256" key="3">
    <source>
        <dbReference type="ARBA" id="ARBA00022729"/>
    </source>
</evidence>
<dbReference type="EMBL" id="JBHMEI010000030">
    <property type="protein sequence ID" value="MFB9205636.1"/>
    <property type="molecule type" value="Genomic_DNA"/>
</dbReference>
<dbReference type="PANTHER" id="PTHR43649">
    <property type="entry name" value="ARABINOSE-BINDING PROTEIN-RELATED"/>
    <property type="match status" value="1"/>
</dbReference>
<dbReference type="Proteomes" id="UP001589647">
    <property type="component" value="Unassembled WGS sequence"/>
</dbReference>
<dbReference type="PANTHER" id="PTHR43649:SF34">
    <property type="entry name" value="ABC TRANSPORTER PERIPLASMIC-BINDING PROTEIN YCJN-RELATED"/>
    <property type="match status" value="1"/>
</dbReference>
<dbReference type="RefSeq" id="WP_229824316.1">
    <property type="nucleotide sequence ID" value="NZ_BMRC01000010.1"/>
</dbReference>
<dbReference type="Pfam" id="PF01547">
    <property type="entry name" value="SBP_bac_1"/>
    <property type="match status" value="1"/>
</dbReference>
<comment type="similarity">
    <text evidence="1">Belongs to the bacterial solute-binding protein 1 family.</text>
</comment>
<organism evidence="6 7">
    <name type="scientific">Nonomuraea spiralis</name>
    <dbReference type="NCBI Taxonomy" id="46182"/>
    <lineage>
        <taxon>Bacteria</taxon>
        <taxon>Bacillati</taxon>
        <taxon>Actinomycetota</taxon>
        <taxon>Actinomycetes</taxon>
        <taxon>Streptosporangiales</taxon>
        <taxon>Streptosporangiaceae</taxon>
        <taxon>Nonomuraea</taxon>
    </lineage>
</organism>
<gene>
    <name evidence="6" type="ORF">ACFFV7_30885</name>
</gene>
<proteinExistence type="inferred from homology"/>
<sequence>MRKAARTAVAGLLLTMAAACGGTPPGGGATPSGGAMTGRGPITLATGKDTSRNLQNQVDAWNKGHPDEQARIVELPESADVQRDQMIQNARAKSDAFTVLALDVVWTSEFAANRWILPLPQEQFDLAAFLPPTVATGQYRGRLYAAPWKTDAGLLYYRKDLLDKAGVKEPPKTWREMEADCAKVPGVSCFAGQYEKYEGLTCNFAEAVNSAGGTIVDPATGRPDVDTPAAERGLDFLVDGFRTGLIPKQAITFKEEEGRRYFQEGRLLFHRQWPYQYALADRHDGSSKVAGRFAVAPLPGLNGPGVPTLGGHNLAVSAFARNRASALDFVTFLSSEERQRANLLASSEAPTRAALYDEPELQAKYPYLKVLKESVLNAKPRPQVVRYGDVTAAIQEAAYAAITGARPSGQVLADLQTKLQTLTRS</sequence>
<protein>
    <submittedName>
        <fullName evidence="6">ABC transporter substrate-binding protein</fullName>
    </submittedName>
</protein>
<keyword evidence="3 5" id="KW-0732">Signal</keyword>
<accession>A0ABV5IMA3</accession>
<evidence type="ECO:0000313" key="6">
    <source>
        <dbReference type="EMBL" id="MFB9205636.1"/>
    </source>
</evidence>
<feature type="signal peptide" evidence="5">
    <location>
        <begin position="1"/>
        <end position="21"/>
    </location>
</feature>
<dbReference type="Gene3D" id="3.40.190.10">
    <property type="entry name" value="Periplasmic binding protein-like II"/>
    <property type="match status" value="2"/>
</dbReference>
<feature type="region of interest" description="Disordered" evidence="4">
    <location>
        <begin position="24"/>
        <end position="51"/>
    </location>
</feature>
<evidence type="ECO:0000313" key="7">
    <source>
        <dbReference type="Proteomes" id="UP001589647"/>
    </source>
</evidence>
<dbReference type="SUPFAM" id="SSF53850">
    <property type="entry name" value="Periplasmic binding protein-like II"/>
    <property type="match status" value="1"/>
</dbReference>
<keyword evidence="2" id="KW-0813">Transport</keyword>
<evidence type="ECO:0000256" key="4">
    <source>
        <dbReference type="SAM" id="MobiDB-lite"/>
    </source>
</evidence>
<dbReference type="InterPro" id="IPR050490">
    <property type="entry name" value="Bact_solute-bd_prot1"/>
</dbReference>
<dbReference type="PROSITE" id="PS51257">
    <property type="entry name" value="PROKAR_LIPOPROTEIN"/>
    <property type="match status" value="1"/>
</dbReference>
<dbReference type="CDD" id="cd14750">
    <property type="entry name" value="PBP2_TMBP"/>
    <property type="match status" value="1"/>
</dbReference>
<evidence type="ECO:0000256" key="5">
    <source>
        <dbReference type="SAM" id="SignalP"/>
    </source>
</evidence>
<name>A0ABV5IMA3_9ACTN</name>
<evidence type="ECO:0000256" key="2">
    <source>
        <dbReference type="ARBA" id="ARBA00022448"/>
    </source>
</evidence>